<evidence type="ECO:0000313" key="2">
    <source>
        <dbReference type="Proteomes" id="UP000028631"/>
    </source>
</evidence>
<dbReference type="Proteomes" id="UP000028631">
    <property type="component" value="Unassembled WGS sequence"/>
</dbReference>
<sequence>MQITMNNTLYPGLSAMEVGQSRVDQAATQIASSNIEVSGRSQSSDFQLENLRSVDRSQRTDLSANLVEMAQGKNQVEAGVAVQKASDEMLGTLIDTFA</sequence>
<name>A0A085VKY8_PSESX</name>
<dbReference type="RefSeq" id="WP_032628084.1">
    <property type="nucleotide sequence ID" value="NZ_JPQU01000030.1"/>
</dbReference>
<organism evidence="1 2">
    <name type="scientific">Pseudomonas syringae</name>
    <dbReference type="NCBI Taxonomy" id="317"/>
    <lineage>
        <taxon>Bacteria</taxon>
        <taxon>Pseudomonadati</taxon>
        <taxon>Pseudomonadota</taxon>
        <taxon>Gammaproteobacteria</taxon>
        <taxon>Pseudomonadales</taxon>
        <taxon>Pseudomonadaceae</taxon>
        <taxon>Pseudomonas</taxon>
    </lineage>
</organism>
<dbReference type="EMBL" id="JPQU01000030">
    <property type="protein sequence ID" value="KFE56101.1"/>
    <property type="molecule type" value="Genomic_DNA"/>
</dbReference>
<dbReference type="OrthoDB" id="5705747at2"/>
<gene>
    <name evidence="1" type="ORF">IV01_10615</name>
</gene>
<comment type="caution">
    <text evidence="1">The sequence shown here is derived from an EMBL/GenBank/DDBJ whole genome shotgun (WGS) entry which is preliminary data.</text>
</comment>
<dbReference type="PATRIC" id="fig|317.175.peg.2205"/>
<accession>A0A085VKY8</accession>
<keyword evidence="2" id="KW-1185">Reference proteome</keyword>
<protein>
    <submittedName>
        <fullName evidence="1">Pyrroloquinoline quinone biosynthesis protein PqqE</fullName>
    </submittedName>
</protein>
<dbReference type="AlphaFoldDB" id="A0A085VKY8"/>
<reference evidence="1 2" key="1">
    <citation type="submission" date="2014-07" db="EMBL/GenBank/DDBJ databases">
        <title>Draft Genome Sequences of Environmental Pseudomonas syringae strains.</title>
        <authorList>
            <person name="Baltrus D.A."/>
            <person name="Berge O."/>
            <person name="Morris C."/>
        </authorList>
    </citation>
    <scope>NUCLEOTIDE SEQUENCE [LARGE SCALE GENOMIC DNA]</scope>
    <source>
        <strain evidence="1 2">GAW0119</strain>
    </source>
</reference>
<proteinExistence type="predicted"/>
<evidence type="ECO:0000313" key="1">
    <source>
        <dbReference type="EMBL" id="KFE56101.1"/>
    </source>
</evidence>